<comment type="function">
    <text evidence="8">Involved in the biosynthesis of lipid A, a phosphorylated glycolipid that anchors the lipopolysaccharide to the outer membrane of the cell.</text>
</comment>
<keyword evidence="1 8" id="KW-0963">Cytoplasm</keyword>
<comment type="pathway">
    <text evidence="8">Glycolipid biosynthesis; lipid IV(A) biosynthesis; lipid IV(A) from (3R)-3-hydroxytetradecanoyl-[acyl-carrier-protein] and UDP-N-acetyl-alpha-D-glucosamine: step 1/6.</text>
</comment>
<dbReference type="InterPro" id="IPR018357">
    <property type="entry name" value="Hexapep_transf_CS"/>
</dbReference>
<evidence type="ECO:0000256" key="5">
    <source>
        <dbReference type="ARBA" id="ARBA00022737"/>
    </source>
</evidence>
<keyword evidence="11" id="KW-1185">Reference proteome</keyword>
<evidence type="ECO:0000313" key="11">
    <source>
        <dbReference type="Proteomes" id="UP000280881"/>
    </source>
</evidence>
<dbReference type="RefSeq" id="WP_121169828.1">
    <property type="nucleotide sequence ID" value="NZ_RBIE01000001.1"/>
</dbReference>
<dbReference type="Proteomes" id="UP000280881">
    <property type="component" value="Unassembled WGS sequence"/>
</dbReference>
<dbReference type="OrthoDB" id="9807278at2"/>
<dbReference type="InterPro" id="IPR037157">
    <property type="entry name" value="Acetyltransf_C_sf"/>
</dbReference>
<dbReference type="PIRSF" id="PIRSF000456">
    <property type="entry name" value="UDP-GlcNAc_acltr"/>
    <property type="match status" value="1"/>
</dbReference>
<dbReference type="SUPFAM" id="SSF51161">
    <property type="entry name" value="Trimeric LpxA-like enzymes"/>
    <property type="match status" value="1"/>
</dbReference>
<accession>A0A420W8I2</accession>
<dbReference type="InterPro" id="IPR011004">
    <property type="entry name" value="Trimer_LpxA-like_sf"/>
</dbReference>
<comment type="catalytic activity">
    <reaction evidence="8">
        <text>a (3R)-hydroxyacyl-[ACP] + UDP-N-acetyl-alpha-D-glucosamine = a UDP-3-O-[(3R)-3-hydroxyacyl]-N-acetyl-alpha-D-glucosamine + holo-[ACP]</text>
        <dbReference type="Rhea" id="RHEA:67812"/>
        <dbReference type="Rhea" id="RHEA-COMP:9685"/>
        <dbReference type="Rhea" id="RHEA-COMP:9945"/>
        <dbReference type="ChEBI" id="CHEBI:57705"/>
        <dbReference type="ChEBI" id="CHEBI:64479"/>
        <dbReference type="ChEBI" id="CHEBI:78827"/>
        <dbReference type="ChEBI" id="CHEBI:173225"/>
        <dbReference type="EC" id="2.3.1.129"/>
    </reaction>
</comment>
<dbReference type="Gene3D" id="1.20.1180.10">
    <property type="entry name" value="Udp N-acetylglucosamine O-acyltransferase, C-terminal domain"/>
    <property type="match status" value="1"/>
</dbReference>
<dbReference type="GO" id="GO:0009245">
    <property type="term" value="P:lipid A biosynthetic process"/>
    <property type="evidence" value="ECO:0007669"/>
    <property type="project" value="UniProtKB-UniRule"/>
</dbReference>
<organism evidence="10 11">
    <name type="scientific">Thermovibrio guaymasensis</name>
    <dbReference type="NCBI Taxonomy" id="240167"/>
    <lineage>
        <taxon>Bacteria</taxon>
        <taxon>Pseudomonadati</taxon>
        <taxon>Aquificota</taxon>
        <taxon>Aquificia</taxon>
        <taxon>Desulfurobacteriales</taxon>
        <taxon>Desulfurobacteriaceae</taxon>
        <taxon>Thermovibrio</taxon>
    </lineage>
</organism>
<dbReference type="CDD" id="cd03351">
    <property type="entry name" value="LbH_UDP-GlcNAc_AT"/>
    <property type="match status" value="1"/>
</dbReference>
<keyword evidence="5 8" id="KW-0677">Repeat</keyword>
<dbReference type="NCBIfam" id="TIGR01852">
    <property type="entry name" value="lipid_A_lpxA"/>
    <property type="match status" value="1"/>
</dbReference>
<keyword evidence="7 8" id="KW-0012">Acyltransferase</keyword>
<dbReference type="InterPro" id="IPR010137">
    <property type="entry name" value="Lipid_A_LpxA"/>
</dbReference>
<comment type="subcellular location">
    <subcellularLocation>
        <location evidence="8">Cytoplasm</location>
    </subcellularLocation>
</comment>
<evidence type="ECO:0000259" key="9">
    <source>
        <dbReference type="Pfam" id="PF13720"/>
    </source>
</evidence>
<proteinExistence type="inferred from homology"/>
<dbReference type="GO" id="GO:0005737">
    <property type="term" value="C:cytoplasm"/>
    <property type="evidence" value="ECO:0007669"/>
    <property type="project" value="UniProtKB-SubCell"/>
</dbReference>
<dbReference type="PANTHER" id="PTHR43480">
    <property type="entry name" value="ACYL-[ACYL-CARRIER-PROTEIN]--UDP-N-ACETYLGLUCOSAMINE O-ACYLTRANSFERASE"/>
    <property type="match status" value="1"/>
</dbReference>
<dbReference type="Pfam" id="PF00132">
    <property type="entry name" value="Hexapep"/>
    <property type="match status" value="1"/>
</dbReference>
<comment type="caution">
    <text evidence="10">The sequence shown here is derived from an EMBL/GenBank/DDBJ whole genome shotgun (WGS) entry which is preliminary data.</text>
</comment>
<evidence type="ECO:0000256" key="2">
    <source>
        <dbReference type="ARBA" id="ARBA00022516"/>
    </source>
</evidence>
<keyword evidence="3 8" id="KW-0441">Lipid A biosynthesis</keyword>
<comment type="similarity">
    <text evidence="8">Belongs to the transferase hexapeptide repeat family. LpxA subfamily.</text>
</comment>
<evidence type="ECO:0000256" key="3">
    <source>
        <dbReference type="ARBA" id="ARBA00022556"/>
    </source>
</evidence>
<dbReference type="InterPro" id="IPR001451">
    <property type="entry name" value="Hexapep"/>
</dbReference>
<keyword evidence="6 8" id="KW-0443">Lipid metabolism</keyword>
<dbReference type="HAMAP" id="MF_00387">
    <property type="entry name" value="LpxA"/>
    <property type="match status" value="1"/>
</dbReference>
<evidence type="ECO:0000256" key="7">
    <source>
        <dbReference type="ARBA" id="ARBA00023315"/>
    </source>
</evidence>
<evidence type="ECO:0000256" key="4">
    <source>
        <dbReference type="ARBA" id="ARBA00022679"/>
    </source>
</evidence>
<dbReference type="EMBL" id="RBIE01000001">
    <property type="protein sequence ID" value="RKQ63588.1"/>
    <property type="molecule type" value="Genomic_DNA"/>
</dbReference>
<name>A0A420W8I2_9BACT</name>
<protein>
    <recommendedName>
        <fullName evidence="8">Acyl-[acyl-carrier-protein]--UDP-N-acetylglucosamine O-acyltransferase</fullName>
        <shortName evidence="8">UDP-N-acetylglucosamine acyltransferase</shortName>
        <ecNumber evidence="8">2.3.1.129</ecNumber>
    </recommendedName>
</protein>
<evidence type="ECO:0000256" key="1">
    <source>
        <dbReference type="ARBA" id="ARBA00022490"/>
    </source>
</evidence>
<dbReference type="PANTHER" id="PTHR43480:SF1">
    <property type="entry name" value="ACYL-[ACYL-CARRIER-PROTEIN]--UDP-N-ACETYLGLUCOSAMINE O-ACYLTRANSFERASE, MITOCHONDRIAL-RELATED"/>
    <property type="match status" value="1"/>
</dbReference>
<evidence type="ECO:0000256" key="8">
    <source>
        <dbReference type="HAMAP-Rule" id="MF_00387"/>
    </source>
</evidence>
<dbReference type="Gene3D" id="2.160.10.10">
    <property type="entry name" value="Hexapeptide repeat proteins"/>
    <property type="match status" value="1"/>
</dbReference>
<dbReference type="AlphaFoldDB" id="A0A420W8I2"/>
<evidence type="ECO:0000256" key="6">
    <source>
        <dbReference type="ARBA" id="ARBA00023098"/>
    </source>
</evidence>
<sequence length="259" mass="27818">MAVKISPSAVVERGAELEDGVIVEPFAYVGPKVKVGGGTVIKSGAYITGDTQIGRECVIFSSHIGVEPQDLKYKGEETKVVIGDRVRIREYVTIHKGTEGGGGVTQIGDDVLLMAYVHVAHDVKIGNKVIVANAVQIAGHVEIGDWAVIGGLTGIHQFVRIGKHAMVGGASAVHRDVPPFTVAQGNRAKLVGINLVGLKRRGFSRESIRALSAAFEMAFKTEEPLLVALRRVEEELGDFPEIREFVSFIKESKRGICPV</sequence>
<dbReference type="PROSITE" id="PS00101">
    <property type="entry name" value="HEXAPEP_TRANSFERASES"/>
    <property type="match status" value="1"/>
</dbReference>
<feature type="domain" description="UDP N-acetylglucosamine O-acyltransferase C-terminal" evidence="9">
    <location>
        <begin position="176"/>
        <end position="257"/>
    </location>
</feature>
<dbReference type="NCBIfam" id="NF003657">
    <property type="entry name" value="PRK05289.1"/>
    <property type="match status" value="1"/>
</dbReference>
<keyword evidence="2 8" id="KW-0444">Lipid biosynthesis</keyword>
<dbReference type="UniPathway" id="UPA00359">
    <property type="reaction ID" value="UER00477"/>
</dbReference>
<comment type="subunit">
    <text evidence="8">Homotrimer.</text>
</comment>
<dbReference type="GO" id="GO:0008780">
    <property type="term" value="F:acyl-[acyl-carrier-protein]-UDP-N-acetylglucosamine O-acyltransferase activity"/>
    <property type="evidence" value="ECO:0007669"/>
    <property type="project" value="UniProtKB-UniRule"/>
</dbReference>
<reference evidence="10 11" key="1">
    <citation type="submission" date="2018-10" db="EMBL/GenBank/DDBJ databases">
        <title>Genomic Encyclopedia of Type Strains, Phase IV (KMG-IV): sequencing the most valuable type-strain genomes for metagenomic binning, comparative biology and taxonomic classification.</title>
        <authorList>
            <person name="Goeker M."/>
        </authorList>
    </citation>
    <scope>NUCLEOTIDE SEQUENCE [LARGE SCALE GENOMIC DNA]</scope>
    <source>
        <strain evidence="10 11">DSM 15521</strain>
    </source>
</reference>
<dbReference type="EC" id="2.3.1.129" evidence="8"/>
<evidence type="ECO:0000313" key="10">
    <source>
        <dbReference type="EMBL" id="RKQ63588.1"/>
    </source>
</evidence>
<gene>
    <name evidence="8" type="primary">lpxA</name>
    <name evidence="10" type="ORF">C7457_0462</name>
</gene>
<dbReference type="GO" id="GO:0016020">
    <property type="term" value="C:membrane"/>
    <property type="evidence" value="ECO:0007669"/>
    <property type="project" value="GOC"/>
</dbReference>
<dbReference type="InterPro" id="IPR029098">
    <property type="entry name" value="Acetyltransf_C"/>
</dbReference>
<dbReference type="Pfam" id="PF13720">
    <property type="entry name" value="Acetyltransf_11"/>
    <property type="match status" value="1"/>
</dbReference>
<keyword evidence="4 8" id="KW-0808">Transferase</keyword>